<evidence type="ECO:0000313" key="13">
    <source>
        <dbReference type="Proteomes" id="UP000674318"/>
    </source>
</evidence>
<sequence length="355" mass="39671">MTRPAIARVEAREEKNEDLFIPWYKQPLPLTTQIMRFVPVLLLTVVFLGGALVITNGRMPNPQEVRPLPDVLLEWIPKVAFLEAGTNVIIFLLNATVVAIGFKLFLLERHLKGRPNFCVFTRIPKIGPYVDRIVFGIVDSGRRPFSLHGIFKVMVIRFLTSYAVVMVFRSFVIVATSYPATDNHCQHPQVIENPALNIILTLVTLGGGAIHCGDLMFSGHTMILSLSFMLIWDYSPFVHPWALRLWGSLLLPLSFYCILSSRSHYTDDILVSMYVMIATYKLIDHAETGAPWQMQLLIRWMPGPGTNTVTEDWLTDDVVVVVDASPENAPGVSAPVPEHESVAKATTLAQVSMSS</sequence>
<gene>
    <name evidence="12" type="ORF">JKF63_01495</name>
</gene>
<dbReference type="GO" id="GO:0016301">
    <property type="term" value="F:kinase activity"/>
    <property type="evidence" value="ECO:0007669"/>
    <property type="project" value="UniProtKB-KW"/>
</dbReference>
<feature type="transmembrane region" description="Helical" evidence="10">
    <location>
        <begin position="34"/>
        <end position="54"/>
    </location>
</feature>
<keyword evidence="4 10" id="KW-0812">Transmembrane</keyword>
<dbReference type="RefSeq" id="XP_067753699.1">
    <property type="nucleotide sequence ID" value="XM_067897542.1"/>
</dbReference>
<feature type="transmembrane region" description="Helical" evidence="10">
    <location>
        <begin position="194"/>
        <end position="210"/>
    </location>
</feature>
<dbReference type="GO" id="GO:0033188">
    <property type="term" value="F:sphingomyelin synthase activity"/>
    <property type="evidence" value="ECO:0007669"/>
    <property type="project" value="TreeGrafter"/>
</dbReference>
<dbReference type="PANTHER" id="PTHR21290">
    <property type="entry name" value="SPHINGOMYELIN SYNTHETASE"/>
    <property type="match status" value="1"/>
</dbReference>
<dbReference type="GO" id="GO:0047493">
    <property type="term" value="F:ceramide cholinephosphotransferase activity"/>
    <property type="evidence" value="ECO:0007669"/>
    <property type="project" value="TreeGrafter"/>
</dbReference>
<dbReference type="GO" id="GO:0000139">
    <property type="term" value="C:Golgi membrane"/>
    <property type="evidence" value="ECO:0007669"/>
    <property type="project" value="TreeGrafter"/>
</dbReference>
<keyword evidence="6" id="KW-0746">Sphingolipid metabolism</keyword>
<feature type="transmembrane region" description="Helical" evidence="10">
    <location>
        <begin position="241"/>
        <end position="259"/>
    </location>
</feature>
<keyword evidence="7 10" id="KW-1133">Transmembrane helix</keyword>
<comment type="similarity">
    <text evidence="2">Belongs to the sphingomyelin synthase family.</text>
</comment>
<dbReference type="KEGG" id="phet:94287619"/>
<keyword evidence="5" id="KW-0418">Kinase</keyword>
<evidence type="ECO:0000256" key="5">
    <source>
        <dbReference type="ARBA" id="ARBA00022777"/>
    </source>
</evidence>
<dbReference type="EMBL" id="JAFJZO010000035">
    <property type="protein sequence ID" value="KAG5492915.1"/>
    <property type="molecule type" value="Genomic_DNA"/>
</dbReference>
<proteinExistence type="inferred from homology"/>
<comment type="subcellular location">
    <subcellularLocation>
        <location evidence="1">Membrane</location>
        <topology evidence="1">Multi-pass membrane protein</topology>
    </subcellularLocation>
</comment>
<evidence type="ECO:0000256" key="9">
    <source>
        <dbReference type="ARBA" id="ARBA00023136"/>
    </source>
</evidence>
<evidence type="ECO:0000256" key="1">
    <source>
        <dbReference type="ARBA" id="ARBA00004141"/>
    </source>
</evidence>
<evidence type="ECO:0000256" key="8">
    <source>
        <dbReference type="ARBA" id="ARBA00023098"/>
    </source>
</evidence>
<feature type="domain" description="Sphingomyelin synthase-like" evidence="11">
    <location>
        <begin position="211"/>
        <end position="285"/>
    </location>
</feature>
<keyword evidence="9 10" id="KW-0472">Membrane</keyword>
<evidence type="ECO:0000256" key="10">
    <source>
        <dbReference type="SAM" id="Phobius"/>
    </source>
</evidence>
<evidence type="ECO:0000256" key="7">
    <source>
        <dbReference type="ARBA" id="ARBA00022989"/>
    </source>
</evidence>
<evidence type="ECO:0000256" key="2">
    <source>
        <dbReference type="ARBA" id="ARBA00005441"/>
    </source>
</evidence>
<protein>
    <recommendedName>
        <fullName evidence="11">Sphingomyelin synthase-like domain-containing protein</fullName>
    </recommendedName>
</protein>
<keyword evidence="8" id="KW-0443">Lipid metabolism</keyword>
<keyword evidence="3" id="KW-0808">Transferase</keyword>
<dbReference type="PANTHER" id="PTHR21290:SF25">
    <property type="entry name" value="SPHINGOMYELIN SYNTHASE-RELATED PROTEIN 1"/>
    <property type="match status" value="1"/>
</dbReference>
<evidence type="ECO:0000256" key="6">
    <source>
        <dbReference type="ARBA" id="ARBA00022919"/>
    </source>
</evidence>
<organism evidence="12 13">
    <name type="scientific">Porcisia hertigi</name>
    <dbReference type="NCBI Taxonomy" id="2761500"/>
    <lineage>
        <taxon>Eukaryota</taxon>
        <taxon>Discoba</taxon>
        <taxon>Euglenozoa</taxon>
        <taxon>Kinetoplastea</taxon>
        <taxon>Metakinetoplastina</taxon>
        <taxon>Trypanosomatida</taxon>
        <taxon>Trypanosomatidae</taxon>
        <taxon>Leishmaniinae</taxon>
        <taxon>Porcisia</taxon>
    </lineage>
</organism>
<reference evidence="12 13" key="1">
    <citation type="submission" date="2021-02" db="EMBL/GenBank/DDBJ databases">
        <title>Porcisia hertigi Genome sequencing and assembly.</title>
        <authorList>
            <person name="Almutairi H."/>
            <person name="Gatherer D."/>
        </authorList>
    </citation>
    <scope>NUCLEOTIDE SEQUENCE [LARGE SCALE GENOMIC DNA]</scope>
    <source>
        <strain evidence="12 13">C119</strain>
    </source>
</reference>
<comment type="caution">
    <text evidence="12">The sequence shown here is derived from an EMBL/GenBank/DDBJ whole genome shotgun (WGS) entry which is preliminary data.</text>
</comment>
<evidence type="ECO:0000256" key="4">
    <source>
        <dbReference type="ARBA" id="ARBA00022692"/>
    </source>
</evidence>
<dbReference type="Proteomes" id="UP000674318">
    <property type="component" value="Chromosome 35"/>
</dbReference>
<feature type="transmembrane region" description="Helical" evidence="10">
    <location>
        <begin position="150"/>
        <end position="174"/>
    </location>
</feature>
<dbReference type="InterPro" id="IPR025749">
    <property type="entry name" value="Sphingomyelin_synth-like_dom"/>
</dbReference>
<feature type="transmembrane region" description="Helical" evidence="10">
    <location>
        <begin position="88"/>
        <end position="107"/>
    </location>
</feature>
<dbReference type="GO" id="GO:0005789">
    <property type="term" value="C:endoplasmic reticulum membrane"/>
    <property type="evidence" value="ECO:0007669"/>
    <property type="project" value="TreeGrafter"/>
</dbReference>
<dbReference type="AlphaFoldDB" id="A0A836HY63"/>
<name>A0A836HY63_9TRYP</name>
<evidence type="ECO:0000256" key="3">
    <source>
        <dbReference type="ARBA" id="ARBA00022679"/>
    </source>
</evidence>
<dbReference type="Pfam" id="PF14360">
    <property type="entry name" value="PAP2_C"/>
    <property type="match status" value="1"/>
</dbReference>
<dbReference type="GO" id="GO:0005886">
    <property type="term" value="C:plasma membrane"/>
    <property type="evidence" value="ECO:0007669"/>
    <property type="project" value="TreeGrafter"/>
</dbReference>
<dbReference type="OrthoDB" id="422827at2759"/>
<dbReference type="InterPro" id="IPR045221">
    <property type="entry name" value="Sphingomyelin_synth-like"/>
</dbReference>
<evidence type="ECO:0000313" key="12">
    <source>
        <dbReference type="EMBL" id="KAG5492915.1"/>
    </source>
</evidence>
<dbReference type="GeneID" id="94287619"/>
<evidence type="ECO:0000259" key="11">
    <source>
        <dbReference type="Pfam" id="PF14360"/>
    </source>
</evidence>
<dbReference type="GO" id="GO:0046513">
    <property type="term" value="P:ceramide biosynthetic process"/>
    <property type="evidence" value="ECO:0007669"/>
    <property type="project" value="TreeGrafter"/>
</dbReference>
<accession>A0A836HY63</accession>
<keyword evidence="13" id="KW-1185">Reference proteome</keyword>